<evidence type="ECO:0000256" key="6">
    <source>
        <dbReference type="ARBA" id="ARBA00023098"/>
    </source>
</evidence>
<protein>
    <submittedName>
        <fullName evidence="11">CDP-diacylglycerol--glycerol-3-phosphate 3-phosphatidyltransferase</fullName>
    </submittedName>
</protein>
<feature type="transmembrane region" description="Helical" evidence="10">
    <location>
        <begin position="217"/>
        <end position="237"/>
    </location>
</feature>
<evidence type="ECO:0000256" key="2">
    <source>
        <dbReference type="ARBA" id="ARBA00010441"/>
    </source>
</evidence>
<keyword evidence="12" id="KW-1185">Reference proteome</keyword>
<evidence type="ECO:0000256" key="9">
    <source>
        <dbReference type="ARBA" id="ARBA00023264"/>
    </source>
</evidence>
<dbReference type="EMBL" id="CP054393">
    <property type="protein sequence ID" value="QTX02764.1"/>
    <property type="molecule type" value="Genomic_DNA"/>
</dbReference>
<dbReference type="Proteomes" id="UP000672038">
    <property type="component" value="Chromosome"/>
</dbReference>
<keyword evidence="8" id="KW-0594">Phospholipid biosynthesis</keyword>
<dbReference type="GO" id="GO:0016780">
    <property type="term" value="F:phosphotransferase activity, for other substituted phosphate groups"/>
    <property type="evidence" value="ECO:0007669"/>
    <property type="project" value="InterPro"/>
</dbReference>
<dbReference type="KEGG" id="pluf:LFWB_1940"/>
<keyword evidence="6" id="KW-0443">Lipid metabolism</keyword>
<evidence type="ECO:0000313" key="11">
    <source>
        <dbReference type="EMBL" id="QTX02764.1"/>
    </source>
</evidence>
<sequence>MYKKIYKLKILYQYIAKIINNLNYKRKFILIKMKKILKISANLLTISRIILVFFMLPWIFFVNVNKDNYQDKYHFVFVVIFVIASITDALDGYISRKIMKQTIFGKFFDPIADKLLIIVSFFYIYILARNKHLLPLSNAYNKEIESFVLIFLLIMIIRDFLIMGVRLIAFEKKTIITASSLGKIKTICIFISIFINLLARLIENICVGFSFELKQMIIFFLIINSILIILSGLNYIIKNFKLIEKNFY</sequence>
<dbReference type="GO" id="GO:0016020">
    <property type="term" value="C:membrane"/>
    <property type="evidence" value="ECO:0007669"/>
    <property type="project" value="UniProtKB-SubCell"/>
</dbReference>
<evidence type="ECO:0000256" key="8">
    <source>
        <dbReference type="ARBA" id="ARBA00023209"/>
    </source>
</evidence>
<comment type="similarity">
    <text evidence="2">Belongs to the CDP-alcohol phosphatidyltransferase class-I family.</text>
</comment>
<keyword evidence="9" id="KW-1208">Phospholipid metabolism</keyword>
<keyword evidence="4 10" id="KW-0812">Transmembrane</keyword>
<dbReference type="PANTHER" id="PTHR14269:SF62">
    <property type="entry name" value="CDP-DIACYLGLYCEROL--GLYCEROL-3-PHOSPHATE 3-PHOSPHATIDYLTRANSFERASE 1, CHLOROPLASTIC"/>
    <property type="match status" value="1"/>
</dbReference>
<feature type="transmembrane region" description="Helical" evidence="10">
    <location>
        <begin position="148"/>
        <end position="169"/>
    </location>
</feature>
<evidence type="ECO:0000256" key="10">
    <source>
        <dbReference type="SAM" id="Phobius"/>
    </source>
</evidence>
<dbReference type="Gene3D" id="1.20.120.1760">
    <property type="match status" value="1"/>
</dbReference>
<evidence type="ECO:0000256" key="7">
    <source>
        <dbReference type="ARBA" id="ARBA00023136"/>
    </source>
</evidence>
<evidence type="ECO:0000313" key="12">
    <source>
        <dbReference type="Proteomes" id="UP000672038"/>
    </source>
</evidence>
<feature type="transmembrane region" description="Helical" evidence="10">
    <location>
        <begin position="73"/>
        <end position="90"/>
    </location>
</feature>
<organism evidence="11 12">
    <name type="scientific">Loofah witches'-broom phytoplasma</name>
    <dbReference type="NCBI Taxonomy" id="35773"/>
    <lineage>
        <taxon>Bacteria</taxon>
        <taxon>Bacillati</taxon>
        <taxon>Mycoplasmatota</taxon>
        <taxon>Mollicutes</taxon>
        <taxon>Acholeplasmatales</taxon>
        <taxon>Acholeplasmataceae</taxon>
        <taxon>Candidatus Phytoplasma</taxon>
        <taxon>16SrVIII (Loofah witches'-broom group)</taxon>
    </lineage>
</organism>
<dbReference type="InterPro" id="IPR000462">
    <property type="entry name" value="CDP-OH_P_trans"/>
</dbReference>
<dbReference type="AlphaFoldDB" id="A0A975IM57"/>
<evidence type="ECO:0000256" key="5">
    <source>
        <dbReference type="ARBA" id="ARBA00022989"/>
    </source>
</evidence>
<feature type="transmembrane region" description="Helical" evidence="10">
    <location>
        <begin position="189"/>
        <end position="211"/>
    </location>
</feature>
<feature type="transmembrane region" description="Helical" evidence="10">
    <location>
        <begin position="111"/>
        <end position="128"/>
    </location>
</feature>
<dbReference type="InterPro" id="IPR043130">
    <property type="entry name" value="CDP-OH_PTrfase_TM_dom"/>
</dbReference>
<dbReference type="PANTHER" id="PTHR14269">
    <property type="entry name" value="CDP-DIACYLGLYCEROL--GLYCEROL-3-PHOSPHATE 3-PHOSPHATIDYLTRANSFERASE-RELATED"/>
    <property type="match status" value="1"/>
</dbReference>
<reference evidence="11" key="1">
    <citation type="submission" date="2020-06" db="EMBL/GenBank/DDBJ databases">
        <title>Complete genome sequence of Candidatus Phytoplasma luffae NCHU2019.</title>
        <authorList>
            <person name="Cho S.-T."/>
            <person name="Tan C.-M."/>
            <person name="Li J.-R."/>
            <person name="Chien Y.-Y."/>
            <person name="Chiu Y.-C."/>
            <person name="Yang J.-Y."/>
            <person name="Kuo C.-H."/>
        </authorList>
    </citation>
    <scope>NUCLEOTIDE SEQUENCE</scope>
    <source>
        <strain evidence="11">NCHU2019</strain>
    </source>
</reference>
<dbReference type="Pfam" id="PF01066">
    <property type="entry name" value="CDP-OH_P_transf"/>
    <property type="match status" value="1"/>
</dbReference>
<feature type="transmembrane region" description="Helical" evidence="10">
    <location>
        <begin position="36"/>
        <end position="61"/>
    </location>
</feature>
<dbReference type="InterPro" id="IPR050324">
    <property type="entry name" value="CDP-alcohol_PTase-I"/>
</dbReference>
<evidence type="ECO:0000256" key="3">
    <source>
        <dbReference type="ARBA" id="ARBA00022516"/>
    </source>
</evidence>
<gene>
    <name evidence="11" type="primary">pgsA</name>
    <name evidence="11" type="ORF">LFWB_1940</name>
</gene>
<evidence type="ECO:0000256" key="4">
    <source>
        <dbReference type="ARBA" id="ARBA00022692"/>
    </source>
</evidence>
<comment type="subcellular location">
    <subcellularLocation>
        <location evidence="1">Membrane</location>
        <topology evidence="1">Multi-pass membrane protein</topology>
    </subcellularLocation>
</comment>
<accession>A0A975IM57</accession>
<proteinExistence type="inferred from homology"/>
<keyword evidence="5 10" id="KW-1133">Transmembrane helix</keyword>
<keyword evidence="3" id="KW-0444">Lipid biosynthesis</keyword>
<keyword evidence="7 10" id="KW-0472">Membrane</keyword>
<name>A0A975IM57_LOWBP</name>
<dbReference type="GO" id="GO:0046474">
    <property type="term" value="P:glycerophospholipid biosynthetic process"/>
    <property type="evidence" value="ECO:0007669"/>
    <property type="project" value="TreeGrafter"/>
</dbReference>
<evidence type="ECO:0000256" key="1">
    <source>
        <dbReference type="ARBA" id="ARBA00004141"/>
    </source>
</evidence>